<accession>A0A4R3I1Z5</accession>
<dbReference type="PROSITE" id="PS01124">
    <property type="entry name" value="HTH_ARAC_FAMILY_2"/>
    <property type="match status" value="1"/>
</dbReference>
<evidence type="ECO:0000313" key="5">
    <source>
        <dbReference type="EMBL" id="TCS39767.1"/>
    </source>
</evidence>
<keyword evidence="3" id="KW-0804">Transcription</keyword>
<evidence type="ECO:0000256" key="3">
    <source>
        <dbReference type="ARBA" id="ARBA00023163"/>
    </source>
</evidence>
<dbReference type="InterPro" id="IPR018060">
    <property type="entry name" value="HTH_AraC"/>
</dbReference>
<dbReference type="RefSeq" id="WP_132702295.1">
    <property type="nucleotide sequence ID" value="NZ_SLZR01000012.1"/>
</dbReference>
<evidence type="ECO:0000256" key="1">
    <source>
        <dbReference type="ARBA" id="ARBA00023015"/>
    </source>
</evidence>
<keyword evidence="2" id="KW-0238">DNA-binding</keyword>
<evidence type="ECO:0000259" key="4">
    <source>
        <dbReference type="PROSITE" id="PS01124"/>
    </source>
</evidence>
<dbReference type="Gene3D" id="1.10.10.60">
    <property type="entry name" value="Homeodomain-like"/>
    <property type="match status" value="2"/>
</dbReference>
<dbReference type="AlphaFoldDB" id="A0A4R3I1Z5"/>
<dbReference type="OrthoDB" id="5740883at2"/>
<evidence type="ECO:0000313" key="6">
    <source>
        <dbReference type="Proteomes" id="UP000295793"/>
    </source>
</evidence>
<dbReference type="EMBL" id="SLZR01000012">
    <property type="protein sequence ID" value="TCS39767.1"/>
    <property type="molecule type" value="Genomic_DNA"/>
</dbReference>
<keyword evidence="1" id="KW-0805">Transcription regulation</keyword>
<proteinExistence type="predicted"/>
<dbReference type="GO" id="GO:0043565">
    <property type="term" value="F:sequence-specific DNA binding"/>
    <property type="evidence" value="ECO:0007669"/>
    <property type="project" value="InterPro"/>
</dbReference>
<dbReference type="InterPro" id="IPR011051">
    <property type="entry name" value="RmlC_Cupin_sf"/>
</dbReference>
<dbReference type="PANTHER" id="PTHR43280">
    <property type="entry name" value="ARAC-FAMILY TRANSCRIPTIONAL REGULATOR"/>
    <property type="match status" value="1"/>
</dbReference>
<comment type="caution">
    <text evidence="5">The sequence shown here is derived from an EMBL/GenBank/DDBJ whole genome shotgun (WGS) entry which is preliminary data.</text>
</comment>
<dbReference type="InterPro" id="IPR009057">
    <property type="entry name" value="Homeodomain-like_sf"/>
</dbReference>
<name>A0A4R3I1Z5_9GAMM</name>
<dbReference type="InterPro" id="IPR018062">
    <property type="entry name" value="HTH_AraC-typ_CS"/>
</dbReference>
<dbReference type="GO" id="GO:0003700">
    <property type="term" value="F:DNA-binding transcription factor activity"/>
    <property type="evidence" value="ECO:0007669"/>
    <property type="project" value="InterPro"/>
</dbReference>
<feature type="domain" description="HTH araC/xylS-type" evidence="4">
    <location>
        <begin position="138"/>
        <end position="235"/>
    </location>
</feature>
<dbReference type="Proteomes" id="UP000295793">
    <property type="component" value="Unassembled WGS sequence"/>
</dbReference>
<keyword evidence="6" id="KW-1185">Reference proteome</keyword>
<protein>
    <submittedName>
        <fullName evidence="5">Helix-turn-helix protein</fullName>
    </submittedName>
</protein>
<dbReference type="SMART" id="SM00342">
    <property type="entry name" value="HTH_ARAC"/>
    <property type="match status" value="1"/>
</dbReference>
<dbReference type="InterPro" id="IPR014710">
    <property type="entry name" value="RmlC-like_jellyroll"/>
</dbReference>
<dbReference type="SUPFAM" id="SSF46689">
    <property type="entry name" value="Homeodomain-like"/>
    <property type="match status" value="2"/>
</dbReference>
<dbReference type="SUPFAM" id="SSF51182">
    <property type="entry name" value="RmlC-like cupins"/>
    <property type="match status" value="1"/>
</dbReference>
<dbReference type="PROSITE" id="PS00041">
    <property type="entry name" value="HTH_ARAC_FAMILY_1"/>
    <property type="match status" value="1"/>
</dbReference>
<reference evidence="5 6" key="1">
    <citation type="submission" date="2019-03" db="EMBL/GenBank/DDBJ databases">
        <title>Genomic Encyclopedia of Archaeal and Bacterial Type Strains, Phase II (KMG-II): from individual species to whole genera.</title>
        <authorList>
            <person name="Goeker M."/>
        </authorList>
    </citation>
    <scope>NUCLEOTIDE SEQUENCE [LARGE SCALE GENOMIC DNA]</scope>
    <source>
        <strain evidence="5 6">DSM 15388</strain>
    </source>
</reference>
<sequence length="235" mass="26632">MANQLSIRSYQPTRSGHSHPFHQLVLPLRGVISIEVEDFTGKVTPGECVVVKRQEMHHFAADAAAKFVVADLNELPDQMTSSDCIVFAISSPLFQYLAFIEEQLKFQINPNIENLMFQTFYQLLSEQQLVKKLEPRIRKVLAFMEDNLAEELSIEALAGIACLSATQFKKLFKQQSGQTVTEYLTKRRMEKAQALLLHTDYPIQAVAEAVGYSDLSAFSRRFSRYFGLPPSKVSH</sequence>
<evidence type="ECO:0000256" key="2">
    <source>
        <dbReference type="ARBA" id="ARBA00023125"/>
    </source>
</evidence>
<dbReference type="Pfam" id="PF12833">
    <property type="entry name" value="HTH_18"/>
    <property type="match status" value="1"/>
</dbReference>
<organism evidence="5 6">
    <name type="scientific">Reinekea marinisedimentorum</name>
    <dbReference type="NCBI Taxonomy" id="230495"/>
    <lineage>
        <taxon>Bacteria</taxon>
        <taxon>Pseudomonadati</taxon>
        <taxon>Pseudomonadota</taxon>
        <taxon>Gammaproteobacteria</taxon>
        <taxon>Oceanospirillales</taxon>
        <taxon>Saccharospirillaceae</taxon>
        <taxon>Reinekea</taxon>
    </lineage>
</organism>
<gene>
    <name evidence="5" type="ORF">BCF53_11252</name>
</gene>
<dbReference type="PANTHER" id="PTHR43280:SF28">
    <property type="entry name" value="HTH-TYPE TRANSCRIPTIONAL ACTIVATOR RHAS"/>
    <property type="match status" value="1"/>
</dbReference>
<dbReference type="Gene3D" id="2.60.120.10">
    <property type="entry name" value="Jelly Rolls"/>
    <property type="match status" value="1"/>
</dbReference>